<organism evidence="1">
    <name type="scientific">bioreactor metagenome</name>
    <dbReference type="NCBI Taxonomy" id="1076179"/>
    <lineage>
        <taxon>unclassified sequences</taxon>
        <taxon>metagenomes</taxon>
        <taxon>ecological metagenomes</taxon>
    </lineage>
</organism>
<dbReference type="AlphaFoldDB" id="A0A645JXQ1"/>
<accession>A0A645JXQ1</accession>
<protein>
    <recommendedName>
        <fullName evidence="2">Sensor histidine kinase NatK C-terminal domain-containing protein</fullName>
    </recommendedName>
</protein>
<evidence type="ECO:0000313" key="1">
    <source>
        <dbReference type="EMBL" id="MPN63913.1"/>
    </source>
</evidence>
<comment type="caution">
    <text evidence="1">The sequence shown here is derived from an EMBL/GenBank/DDBJ whole genome shotgun (WGS) entry which is preliminary data.</text>
</comment>
<proteinExistence type="predicted"/>
<gene>
    <name evidence="1" type="ORF">SDC9_211680</name>
</gene>
<sequence length="73" mass="8642">MLEVIDNGDTPQSRIDRMNEILANPEQESDVGIGMLNVHNRIRYYYQKNYGLRYRKEGIFTVARIQIPIQEEQ</sequence>
<dbReference type="EMBL" id="VSSQ01144027">
    <property type="protein sequence ID" value="MPN63913.1"/>
    <property type="molecule type" value="Genomic_DNA"/>
</dbReference>
<reference evidence="1" key="1">
    <citation type="submission" date="2019-08" db="EMBL/GenBank/DDBJ databases">
        <authorList>
            <person name="Kucharzyk K."/>
            <person name="Murdoch R.W."/>
            <person name="Higgins S."/>
            <person name="Loffler F."/>
        </authorList>
    </citation>
    <scope>NUCLEOTIDE SEQUENCE</scope>
</reference>
<name>A0A645JXQ1_9ZZZZ</name>
<evidence type="ECO:0008006" key="2">
    <source>
        <dbReference type="Google" id="ProtNLM"/>
    </source>
</evidence>